<dbReference type="GO" id="GO:0003700">
    <property type="term" value="F:DNA-binding transcription factor activity"/>
    <property type="evidence" value="ECO:0007669"/>
    <property type="project" value="InterPro"/>
</dbReference>
<dbReference type="InterPro" id="IPR037923">
    <property type="entry name" value="HTH-like"/>
</dbReference>
<dbReference type="SUPFAM" id="SSF51215">
    <property type="entry name" value="Regulatory protein AraC"/>
    <property type="match status" value="1"/>
</dbReference>
<keyword evidence="1" id="KW-0805">Transcription regulation</keyword>
<evidence type="ECO:0000259" key="4">
    <source>
        <dbReference type="PROSITE" id="PS01124"/>
    </source>
</evidence>
<proteinExistence type="predicted"/>
<feature type="domain" description="HTH araC/xylS-type" evidence="4">
    <location>
        <begin position="184"/>
        <end position="282"/>
    </location>
</feature>
<dbReference type="Pfam" id="PF12833">
    <property type="entry name" value="HTH_18"/>
    <property type="match status" value="1"/>
</dbReference>
<dbReference type="InterPro" id="IPR009057">
    <property type="entry name" value="Homeodomain-like_sf"/>
</dbReference>
<keyword evidence="3" id="KW-0804">Transcription</keyword>
<reference evidence="5 6" key="1">
    <citation type="submission" date="2016-09" db="EMBL/GenBank/DDBJ databases">
        <title>Genomic Taxonomy of the Vibrionaceae.</title>
        <authorList>
            <person name="Gonzalez-Castillo A."/>
            <person name="Gomez-Gil B."/>
            <person name="Enciso-Ibarra K."/>
        </authorList>
    </citation>
    <scope>NUCLEOTIDE SEQUENCE [LARGE SCALE GENOMIC DNA]</scope>
    <source>
        <strain evidence="5 6">CAIM 703</strain>
    </source>
</reference>
<evidence type="ECO:0000313" key="6">
    <source>
        <dbReference type="Proteomes" id="UP000186313"/>
    </source>
</evidence>
<accession>A0A1Q9HIP2</accession>
<dbReference type="RefSeq" id="WP_075707563.1">
    <property type="nucleotide sequence ID" value="NZ_MJMJ01000012.1"/>
</dbReference>
<sequence>MKGKLERVPQRVGASWRYRKIVESSKSYGWHRHEEYEIAIHRHFSGSCFVGNCLTDVTHNHMVLIGTGLPHAIYSNPSISEQRCETHVVWFRKRWIETMIEHCEELKPLRVLLEDASRGVQFSHQTAEKVVNLLDGVCDCSPPLQLARLMAVFALMLEDSNAVRLMNPYSAQPTSESNRNAHLEKIDQYLLSQFDQAISTQTLADYLYLSESSVRRIFAQHFKESFSQRLQKIRINVACDLLANTDLPVGLIIERVGYDNQANFNRQFKRYKLATPRAYRQSMTRQR</sequence>
<protein>
    <submittedName>
        <fullName evidence="5">AraC family transcriptional regulator</fullName>
    </submittedName>
</protein>
<dbReference type="EMBL" id="MJMJ01000012">
    <property type="protein sequence ID" value="OLQ90198.1"/>
    <property type="molecule type" value="Genomic_DNA"/>
</dbReference>
<dbReference type="PROSITE" id="PS01124">
    <property type="entry name" value="HTH_ARAC_FAMILY_2"/>
    <property type="match status" value="1"/>
</dbReference>
<dbReference type="AlphaFoldDB" id="A0A1Q9HIP2"/>
<comment type="caution">
    <text evidence="5">The sequence shown here is derived from an EMBL/GenBank/DDBJ whole genome shotgun (WGS) entry which is preliminary data.</text>
</comment>
<dbReference type="OrthoDB" id="9816011at2"/>
<gene>
    <name evidence="5" type="ORF">BIY22_04135</name>
</gene>
<keyword evidence="2" id="KW-0238">DNA-binding</keyword>
<dbReference type="SMART" id="SM00342">
    <property type="entry name" value="HTH_ARAC"/>
    <property type="match status" value="1"/>
</dbReference>
<dbReference type="STRING" id="1381081.BIY22_04135"/>
<evidence type="ECO:0000313" key="5">
    <source>
        <dbReference type="EMBL" id="OLQ90198.1"/>
    </source>
</evidence>
<dbReference type="Gene3D" id="1.10.10.60">
    <property type="entry name" value="Homeodomain-like"/>
    <property type="match status" value="1"/>
</dbReference>
<dbReference type="PANTHER" id="PTHR43280:SF27">
    <property type="entry name" value="TRANSCRIPTIONAL REGULATOR MTLR"/>
    <property type="match status" value="1"/>
</dbReference>
<dbReference type="SUPFAM" id="SSF46689">
    <property type="entry name" value="Homeodomain-like"/>
    <property type="match status" value="1"/>
</dbReference>
<dbReference type="GO" id="GO:0043565">
    <property type="term" value="F:sequence-specific DNA binding"/>
    <property type="evidence" value="ECO:0007669"/>
    <property type="project" value="InterPro"/>
</dbReference>
<evidence type="ECO:0000256" key="2">
    <source>
        <dbReference type="ARBA" id="ARBA00023125"/>
    </source>
</evidence>
<organism evidence="5 6">
    <name type="scientific">Vibrio panuliri</name>
    <dbReference type="NCBI Taxonomy" id="1381081"/>
    <lineage>
        <taxon>Bacteria</taxon>
        <taxon>Pseudomonadati</taxon>
        <taxon>Pseudomonadota</taxon>
        <taxon>Gammaproteobacteria</taxon>
        <taxon>Vibrionales</taxon>
        <taxon>Vibrionaceae</taxon>
        <taxon>Vibrio</taxon>
    </lineage>
</organism>
<name>A0A1Q9HIP2_9VIBR</name>
<dbReference type="Proteomes" id="UP000186313">
    <property type="component" value="Unassembled WGS sequence"/>
</dbReference>
<dbReference type="PANTHER" id="PTHR43280">
    <property type="entry name" value="ARAC-FAMILY TRANSCRIPTIONAL REGULATOR"/>
    <property type="match status" value="1"/>
</dbReference>
<evidence type="ECO:0000256" key="3">
    <source>
        <dbReference type="ARBA" id="ARBA00023163"/>
    </source>
</evidence>
<evidence type="ECO:0000256" key="1">
    <source>
        <dbReference type="ARBA" id="ARBA00023015"/>
    </source>
</evidence>
<dbReference type="InterPro" id="IPR018060">
    <property type="entry name" value="HTH_AraC"/>
</dbReference>